<organism evidence="2 3">
    <name type="scientific">Paenibacillus alvei</name>
    <name type="common">Bacillus alvei</name>
    <dbReference type="NCBI Taxonomy" id="44250"/>
    <lineage>
        <taxon>Bacteria</taxon>
        <taxon>Bacillati</taxon>
        <taxon>Bacillota</taxon>
        <taxon>Bacilli</taxon>
        <taxon>Bacillales</taxon>
        <taxon>Paenibacillaceae</taxon>
        <taxon>Paenibacillus</taxon>
    </lineage>
</organism>
<comment type="caution">
    <text evidence="2">The sequence shown here is derived from an EMBL/GenBank/DDBJ whole genome shotgun (WGS) entry which is preliminary data.</text>
</comment>
<dbReference type="EMBL" id="JABFOR010000013">
    <property type="protein sequence ID" value="NOJ71401.1"/>
    <property type="molecule type" value="Genomic_DNA"/>
</dbReference>
<feature type="signal peptide" evidence="1">
    <location>
        <begin position="1"/>
        <end position="22"/>
    </location>
</feature>
<keyword evidence="1" id="KW-0732">Signal</keyword>
<name>A0AAP7A129_PAEAL</name>
<reference evidence="2 3" key="1">
    <citation type="submission" date="2020-05" db="EMBL/GenBank/DDBJ databases">
        <title>Whole genome sequencing and identification of novel metabolites from Paenibacillus alvei strain JR949.</title>
        <authorList>
            <person name="Rajendhran J."/>
            <person name="Sree Pranav P."/>
            <person name="Mahalakshmi B."/>
            <person name="Karthikeyan R."/>
        </authorList>
    </citation>
    <scope>NUCLEOTIDE SEQUENCE [LARGE SCALE GENOMIC DNA]</scope>
    <source>
        <strain evidence="2 3">JR949</strain>
    </source>
</reference>
<protein>
    <recommendedName>
        <fullName evidence="4">Copper amine oxidase-like N-terminal domain-containing protein</fullName>
    </recommendedName>
</protein>
<evidence type="ECO:0000313" key="2">
    <source>
        <dbReference type="EMBL" id="NOJ71401.1"/>
    </source>
</evidence>
<gene>
    <name evidence="2" type="ORF">HMI46_12615</name>
</gene>
<evidence type="ECO:0000313" key="3">
    <source>
        <dbReference type="Proteomes" id="UP000552038"/>
    </source>
</evidence>
<dbReference type="AlphaFoldDB" id="A0AAP7A129"/>
<dbReference type="Proteomes" id="UP000552038">
    <property type="component" value="Unassembled WGS sequence"/>
</dbReference>
<proteinExistence type="predicted"/>
<feature type="chain" id="PRO_5042969988" description="Copper amine oxidase-like N-terminal domain-containing protein" evidence="1">
    <location>
        <begin position="23"/>
        <end position="380"/>
    </location>
</feature>
<sequence length="380" mass="43168">MKATIWAWGILLGLSLPSLAGAAGTYSAEKIFTDPQSGAVYYNVERIDLETREKRVVVKMADGQWKKWNPNIRSMRVEEGQQLPVLDTNFADSVEGGMQYIYDPEDQEVVKGKLFRSSPDGKWGIHERLYFEPTGKGNTGKVHSYVLRNNQTGKTKEWLRTDYSIGATWLSDNRIIYSRLNEKLNQEEIVIYDPAADKLDRVAFGNLRGVQPDKGYVVYTLNKPNRPLYVLDLKKRVSKPLKDWAAAEAYLPHSENAKDSTIDLPSDFDLDALPEEKMKMKTQCDYKVTIDGTTARGPFVFEEKQTAKIPVKPLAEVYGWKLSKLDKKAAAFRFKLEHGSRLIELNPANSVLEEGILYMTTEQIKQLGYRSVNVAYDPEP</sequence>
<dbReference type="RefSeq" id="WP_171416865.1">
    <property type="nucleotide sequence ID" value="NZ_JABFOR010000013.1"/>
</dbReference>
<evidence type="ECO:0008006" key="4">
    <source>
        <dbReference type="Google" id="ProtNLM"/>
    </source>
</evidence>
<accession>A0AAP7A129</accession>
<evidence type="ECO:0000256" key="1">
    <source>
        <dbReference type="SAM" id="SignalP"/>
    </source>
</evidence>